<evidence type="ECO:0000259" key="3">
    <source>
        <dbReference type="PROSITE" id="PS50914"/>
    </source>
</evidence>
<keyword evidence="2" id="KW-0732">Signal</keyword>
<dbReference type="OrthoDB" id="5294487at2"/>
<name>G4QDK4_TAYAM</name>
<protein>
    <submittedName>
        <fullName evidence="4">21 kDa hemolysin</fullName>
    </submittedName>
</protein>
<dbReference type="EMBL" id="CP003059">
    <property type="protein sequence ID" value="AEP36021.1"/>
    <property type="molecule type" value="Genomic_DNA"/>
</dbReference>
<dbReference type="InterPro" id="IPR007055">
    <property type="entry name" value="BON_dom"/>
</dbReference>
<evidence type="ECO:0000313" key="5">
    <source>
        <dbReference type="Proteomes" id="UP000009284"/>
    </source>
</evidence>
<reference evidence="4 5" key="2">
    <citation type="journal article" date="2012" name="PLoS ONE">
        <title>Genomic characterization of the taylorella genus.</title>
        <authorList>
            <person name="Hebert L."/>
            <person name="Moumen B."/>
            <person name="Pons N."/>
            <person name="Duquesne F."/>
            <person name="Breuil M.F."/>
            <person name="Goux D."/>
            <person name="Batto J.M."/>
            <person name="Laugier C."/>
            <person name="Renault P."/>
            <person name="Petry S."/>
        </authorList>
    </citation>
    <scope>NUCLEOTIDE SEQUENCE [LARGE SCALE GENOMIC DNA]</scope>
    <source>
        <strain evidence="4 5">MCE3</strain>
    </source>
</reference>
<evidence type="ECO:0000256" key="1">
    <source>
        <dbReference type="SAM" id="MobiDB-lite"/>
    </source>
</evidence>
<dbReference type="STRING" id="1008459.TASI_0232"/>
<dbReference type="InterPro" id="IPR051686">
    <property type="entry name" value="Lipoprotein_DolP"/>
</dbReference>
<dbReference type="HOGENOM" id="CLU_083606_1_0_4"/>
<reference key="1">
    <citation type="submission" date="2011-09" db="EMBL/GenBank/DDBJ databases">
        <title>Genomic characterization of the Taylorella genus.</title>
        <authorList>
            <person name="Hebert L."/>
            <person name="Moumen B."/>
            <person name="Pons N."/>
            <person name="Duquesne F."/>
            <person name="Breuil M.-F."/>
            <person name="Goux D."/>
            <person name="Batto J.-M."/>
            <person name="Renault P."/>
            <person name="Laugier C."/>
            <person name="Petry S."/>
        </authorList>
    </citation>
    <scope>NUCLEOTIDE SEQUENCE</scope>
    <source>
        <strain>MCE3</strain>
    </source>
</reference>
<feature type="signal peptide" evidence="2">
    <location>
        <begin position="1"/>
        <end position="24"/>
    </location>
</feature>
<proteinExistence type="predicted"/>
<gene>
    <name evidence="4" type="ordered locus">TASI_0232</name>
</gene>
<dbReference type="PANTHER" id="PTHR34606:SF15">
    <property type="entry name" value="BON DOMAIN-CONTAINING PROTEIN"/>
    <property type="match status" value="1"/>
</dbReference>
<feature type="domain" description="BON" evidence="3">
    <location>
        <begin position="124"/>
        <end position="191"/>
    </location>
</feature>
<evidence type="ECO:0000313" key="4">
    <source>
        <dbReference type="EMBL" id="AEP36021.1"/>
    </source>
</evidence>
<feature type="domain" description="BON" evidence="3">
    <location>
        <begin position="47"/>
        <end position="115"/>
    </location>
</feature>
<dbReference type="AlphaFoldDB" id="G4QDK4"/>
<dbReference type="PANTHER" id="PTHR34606">
    <property type="entry name" value="BON DOMAIN-CONTAINING PROTEIN"/>
    <property type="match status" value="1"/>
</dbReference>
<dbReference type="PROSITE" id="PS51257">
    <property type="entry name" value="PROKAR_LIPOPROTEIN"/>
    <property type="match status" value="1"/>
</dbReference>
<feature type="chain" id="PRO_5003467725" evidence="2">
    <location>
        <begin position="25"/>
        <end position="236"/>
    </location>
</feature>
<dbReference type="Proteomes" id="UP000009284">
    <property type="component" value="Chromosome"/>
</dbReference>
<feature type="region of interest" description="Disordered" evidence="1">
    <location>
        <begin position="206"/>
        <end position="236"/>
    </location>
</feature>
<accession>G4QDK4</accession>
<dbReference type="RefSeq" id="WP_014110919.1">
    <property type="nucleotide sequence ID" value="NC_016043.1"/>
</dbReference>
<dbReference type="Pfam" id="PF04972">
    <property type="entry name" value="BON"/>
    <property type="match status" value="2"/>
</dbReference>
<organism evidence="4 5">
    <name type="scientific">Taylorella asinigenitalis (strain MCE3)</name>
    <dbReference type="NCBI Taxonomy" id="1008459"/>
    <lineage>
        <taxon>Bacteria</taxon>
        <taxon>Pseudomonadati</taxon>
        <taxon>Pseudomonadota</taxon>
        <taxon>Betaproteobacteria</taxon>
        <taxon>Burkholderiales</taxon>
        <taxon>Alcaligenaceae</taxon>
        <taxon>Taylorella</taxon>
    </lineage>
</organism>
<keyword evidence="5" id="KW-1185">Reference proteome</keyword>
<dbReference type="InterPro" id="IPR014004">
    <property type="entry name" value="Transpt-assoc_nodulatn_dom_bac"/>
</dbReference>
<dbReference type="PROSITE" id="PS50914">
    <property type="entry name" value="BON"/>
    <property type="match status" value="2"/>
</dbReference>
<sequence length="236" mass="25037">MRFFKTVLLSTLAASTFTACVPLAVGTAAVVTAVVVSDRRTTGMQLTDKTIDIAVSNEAKKVVNSDTSRINVAAFNQRALITGEVASAEEKARVTEAAKLSKDVKYIVNELVVGPKSSLKSRTNDSWITSKVRTELTLAENVPSRPIAITTSQGVVYLMGEVSADEANKAANAASRVKGVKRVVKVFDIIDPVNKTIAPTYNRIQNNSYSGPTTVAPAQPAPVSKPASGVQTFPVN</sequence>
<dbReference type="SMART" id="SM00749">
    <property type="entry name" value="BON"/>
    <property type="match status" value="1"/>
</dbReference>
<dbReference type="KEGG" id="tas:TASI_0232"/>
<feature type="compositionally biased region" description="Low complexity" evidence="1">
    <location>
        <begin position="212"/>
        <end position="222"/>
    </location>
</feature>
<evidence type="ECO:0000256" key="2">
    <source>
        <dbReference type="SAM" id="SignalP"/>
    </source>
</evidence>
<dbReference type="Gene3D" id="3.40.1520.20">
    <property type="match status" value="1"/>
</dbReference>
<dbReference type="eggNOG" id="COG2823">
    <property type="taxonomic scope" value="Bacteria"/>
</dbReference>